<dbReference type="InterPro" id="IPR006059">
    <property type="entry name" value="SBP"/>
</dbReference>
<evidence type="ECO:0000313" key="5">
    <source>
        <dbReference type="EMBL" id="MDT2965020.1"/>
    </source>
</evidence>
<keyword evidence="3 4" id="KW-0732">Signal</keyword>
<sequence>MRKLFYMGTLLFSVGVLAAGCGNSETADSSGNESADGKTTLDFWSFWGSGARQEVIEEIIDDFNASQDKIEVKYSYQPWGDIWTKSLSSITAGNPPDVIVQDINSVAQRAEAQQATNLSEYIEEGFSDEFYPQLWDTVEYEGDAYAVPFNTDTQVIFYNKTLFKEAGISEEQLPQTWEELETVARKLDVKNGDDFERIGFYPLWNLGADVWALNADDGVSWFDKDENVKIDTDNKVEALEWILDWQEYYGQDTINRLEAEFGSGVADPFISGLVAMRAQNINYYSSLAENAPDDFEFGVIQIPEKESGSGHWSWGGGFVLEVPYGAKDPEASYEFIKYLSTPEVQEKFGEKSFDIMANRTANENLVNNDNLDENGQMIYQMADENFANTVITPVPLTAPDFSSLVNEQIDQIMLGSKTPAEGLADAQKAVEDLVEQNK</sequence>
<dbReference type="SUPFAM" id="SSF53850">
    <property type="entry name" value="Periplasmic binding protein-like II"/>
    <property type="match status" value="1"/>
</dbReference>
<dbReference type="InterPro" id="IPR050490">
    <property type="entry name" value="Bact_solute-bd_prot1"/>
</dbReference>
<evidence type="ECO:0000256" key="3">
    <source>
        <dbReference type="ARBA" id="ARBA00022729"/>
    </source>
</evidence>
<dbReference type="RefSeq" id="WP_008379010.1">
    <property type="nucleotide sequence ID" value="NZ_BAAAXK010000016.1"/>
</dbReference>
<dbReference type="InterPro" id="IPR006061">
    <property type="entry name" value="SBP_1_CS"/>
</dbReference>
<dbReference type="EMBL" id="JARQDV010000005">
    <property type="protein sequence ID" value="MDT2965020.1"/>
    <property type="molecule type" value="Genomic_DNA"/>
</dbReference>
<comment type="caution">
    <text evidence="6">The sequence shown here is derived from an EMBL/GenBank/DDBJ whole genome shotgun (WGS) entry which is preliminary data.</text>
</comment>
<dbReference type="Gene3D" id="3.40.190.10">
    <property type="entry name" value="Periplasmic binding protein-like II"/>
    <property type="match status" value="1"/>
</dbReference>
<dbReference type="PANTHER" id="PTHR43649">
    <property type="entry name" value="ARABINOSE-BINDING PROTEIN-RELATED"/>
    <property type="match status" value="1"/>
</dbReference>
<dbReference type="EMBL" id="QRMZ01000013">
    <property type="protein sequence ID" value="RHK06000.1"/>
    <property type="molecule type" value="Genomic_DNA"/>
</dbReference>
<gene>
    <name evidence="6" type="ORF">DW084_10830</name>
    <name evidence="5" type="ORF">P7I32_10365</name>
</gene>
<keyword evidence="2" id="KW-0813">Transport</keyword>
<evidence type="ECO:0000313" key="6">
    <source>
        <dbReference type="EMBL" id="RHK06000.1"/>
    </source>
</evidence>
<reference evidence="6 7" key="1">
    <citation type="submission" date="2018-08" db="EMBL/GenBank/DDBJ databases">
        <title>A genome reference for cultivated species of the human gut microbiota.</title>
        <authorList>
            <person name="Zou Y."/>
            <person name="Xue W."/>
            <person name="Luo G."/>
        </authorList>
    </citation>
    <scope>NUCLEOTIDE SEQUENCE [LARGE SCALE GENOMIC DNA]</scope>
    <source>
        <strain evidence="6 7">AF48-16</strain>
    </source>
</reference>
<dbReference type="PROSITE" id="PS51257">
    <property type="entry name" value="PROKAR_LIPOPROTEIN"/>
    <property type="match status" value="1"/>
</dbReference>
<organism evidence="6 7">
    <name type="scientific">Enterococcus casseliflavus</name>
    <name type="common">Enterococcus flavescens</name>
    <dbReference type="NCBI Taxonomy" id="37734"/>
    <lineage>
        <taxon>Bacteria</taxon>
        <taxon>Bacillati</taxon>
        <taxon>Bacillota</taxon>
        <taxon>Bacilli</taxon>
        <taxon>Lactobacillales</taxon>
        <taxon>Enterococcaceae</taxon>
        <taxon>Enterococcus</taxon>
    </lineage>
</organism>
<feature type="signal peptide" evidence="4">
    <location>
        <begin position="1"/>
        <end position="18"/>
    </location>
</feature>
<protein>
    <submittedName>
        <fullName evidence="6">ABC transporter substrate-binding protein</fullName>
    </submittedName>
</protein>
<dbReference type="PROSITE" id="PS01037">
    <property type="entry name" value="SBP_BACTERIAL_1"/>
    <property type="match status" value="1"/>
</dbReference>
<dbReference type="CDD" id="cd14748">
    <property type="entry name" value="PBP2_UgpB"/>
    <property type="match status" value="1"/>
</dbReference>
<feature type="chain" id="PRO_5044376060" evidence="4">
    <location>
        <begin position="19"/>
        <end position="438"/>
    </location>
</feature>
<dbReference type="OrthoDB" id="9782846at2"/>
<dbReference type="GO" id="GO:0055085">
    <property type="term" value="P:transmembrane transport"/>
    <property type="evidence" value="ECO:0007669"/>
    <property type="project" value="InterPro"/>
</dbReference>
<dbReference type="Proteomes" id="UP001268896">
    <property type="component" value="Unassembled WGS sequence"/>
</dbReference>
<dbReference type="Pfam" id="PF01547">
    <property type="entry name" value="SBP_bac_1"/>
    <property type="match status" value="1"/>
</dbReference>
<accession>A0A1L8SJC5</accession>
<evidence type="ECO:0000256" key="2">
    <source>
        <dbReference type="ARBA" id="ARBA00022448"/>
    </source>
</evidence>
<evidence type="ECO:0000256" key="1">
    <source>
        <dbReference type="ARBA" id="ARBA00008520"/>
    </source>
</evidence>
<dbReference type="GeneID" id="91576703"/>
<comment type="similarity">
    <text evidence="1">Belongs to the bacterial solute-binding protein 1 family.</text>
</comment>
<proteinExistence type="inferred from homology"/>
<dbReference type="Proteomes" id="UP000286288">
    <property type="component" value="Unassembled WGS sequence"/>
</dbReference>
<evidence type="ECO:0000313" key="7">
    <source>
        <dbReference type="Proteomes" id="UP000286288"/>
    </source>
</evidence>
<evidence type="ECO:0000256" key="4">
    <source>
        <dbReference type="SAM" id="SignalP"/>
    </source>
</evidence>
<dbReference type="PANTHER" id="PTHR43649:SF12">
    <property type="entry name" value="DIACETYLCHITOBIOSE BINDING PROTEIN DASA"/>
    <property type="match status" value="1"/>
</dbReference>
<dbReference type="AlphaFoldDB" id="A0A1L8SJC5"/>
<reference evidence="5" key="2">
    <citation type="submission" date="2023-03" db="EMBL/GenBank/DDBJ databases">
        <authorList>
            <person name="Shen W."/>
            <person name="Cai J."/>
        </authorList>
    </citation>
    <scope>NUCLEOTIDE SEQUENCE</scope>
    <source>
        <strain evidence="5">K72-2</strain>
    </source>
</reference>
<name>A0A1L8SJC5_ENTCA</name>